<keyword evidence="1" id="KW-0347">Helicase</keyword>
<dbReference type="CDD" id="cd19067">
    <property type="entry name" value="PfuEndoQ-like"/>
    <property type="match status" value="1"/>
</dbReference>
<dbReference type="InterPro" id="IPR016195">
    <property type="entry name" value="Pol/histidinol_Pase-like"/>
</dbReference>
<keyword evidence="1" id="KW-0378">Hydrolase</keyword>
<dbReference type="PANTHER" id="PTHR40084">
    <property type="entry name" value="PHOSPHOHYDROLASE, PHP FAMILY"/>
    <property type="match status" value="1"/>
</dbReference>
<protein>
    <submittedName>
        <fullName evidence="1">DNA helicase UvrD</fullName>
    </submittedName>
</protein>
<dbReference type="EMBL" id="PEZI01000024">
    <property type="protein sequence ID" value="PIS14753.1"/>
    <property type="molecule type" value="Genomic_DNA"/>
</dbReference>
<organism evidence="1 2">
    <name type="scientific">Candidatus Shapirobacteria bacterium CG09_land_8_20_14_0_10_39_12</name>
    <dbReference type="NCBI Taxonomy" id="1974885"/>
    <lineage>
        <taxon>Bacteria</taxon>
        <taxon>Candidatus Shapironibacteriota</taxon>
    </lineage>
</organism>
<proteinExistence type="predicted"/>
<accession>A0A2H0WQ12</accession>
<dbReference type="Pfam" id="PF13263">
    <property type="entry name" value="PHP_C"/>
    <property type="match status" value="1"/>
</dbReference>
<dbReference type="GO" id="GO:0004386">
    <property type="term" value="F:helicase activity"/>
    <property type="evidence" value="ECO:0007669"/>
    <property type="project" value="UniProtKB-KW"/>
</dbReference>
<dbReference type="Proteomes" id="UP000230775">
    <property type="component" value="Unassembled WGS sequence"/>
</dbReference>
<name>A0A2H0WQ12_9BACT</name>
<evidence type="ECO:0000313" key="2">
    <source>
        <dbReference type="Proteomes" id="UP000230775"/>
    </source>
</evidence>
<gene>
    <name evidence="1" type="ORF">COT64_01005</name>
</gene>
<keyword evidence="1" id="KW-0067">ATP-binding</keyword>
<sequence>MEIVADLHLHSKYSRAVSPQMIVLEMAKWAKIKGINLLGTGDFTHPLWLSELKSCLKEYGQGVFKIKSLQADKEAKFLLTAEISSIYSQNGKTRKIHNILIAPSFDTVEKINNELKKRGGNLSSDGRPIVGLSAKSIAELVLSIDKKVFIIPAHIWTPWFSLFGANSGFNRIEECFGEFGQYIYTVETGLSSDPQMNWRIKDLDNRSLVSFSDAHSGEKLGREATVFETDRWDFAEIVKAIKSNQRIKYTIEFYPEEGKYHYSGHRKCGVVFSPQDSLKRGNLCPVCGKKLTPGVMEQVEKFSGFGQLVGKTSVDKTGVRWIENRNRPPFVKLVPLKEIIAESLKTGVGSKKVDDFYFKLIGGLGNEMEILLKSEMEKIKKCGGEKLAEGIAKVRRGEIFISPGFDGEFGKVKVWGLSLFG</sequence>
<evidence type="ECO:0000313" key="1">
    <source>
        <dbReference type="EMBL" id="PIS14753.1"/>
    </source>
</evidence>
<dbReference type="SUPFAM" id="SSF89550">
    <property type="entry name" value="PHP domain-like"/>
    <property type="match status" value="1"/>
</dbReference>
<dbReference type="AlphaFoldDB" id="A0A2H0WQ12"/>
<comment type="caution">
    <text evidence="1">The sequence shown here is derived from an EMBL/GenBank/DDBJ whole genome shotgun (WGS) entry which is preliminary data.</text>
</comment>
<reference evidence="2" key="1">
    <citation type="submission" date="2017-09" db="EMBL/GenBank/DDBJ databases">
        <title>Depth-based differentiation of microbial function through sediment-hosted aquifers and enrichment of novel symbionts in the deep terrestrial subsurface.</title>
        <authorList>
            <person name="Probst A.J."/>
            <person name="Ladd B."/>
            <person name="Jarett J.K."/>
            <person name="Geller-Mcgrath D.E."/>
            <person name="Sieber C.M.K."/>
            <person name="Emerson J.B."/>
            <person name="Anantharaman K."/>
            <person name="Thomas B.C."/>
            <person name="Malmstrom R."/>
            <person name="Stieglmeier M."/>
            <person name="Klingl A."/>
            <person name="Woyke T."/>
            <person name="Ryan C.M."/>
            <person name="Banfield J.F."/>
        </authorList>
    </citation>
    <scope>NUCLEOTIDE SEQUENCE [LARGE SCALE GENOMIC DNA]</scope>
</reference>
<dbReference type="PANTHER" id="PTHR40084:SF1">
    <property type="entry name" value="PHOSPHOTRANSFERASE"/>
    <property type="match status" value="1"/>
</dbReference>
<keyword evidence="1" id="KW-0547">Nucleotide-binding</keyword>
<dbReference type="Gene3D" id="3.20.20.140">
    <property type="entry name" value="Metal-dependent hydrolases"/>
    <property type="match status" value="1"/>
</dbReference>